<dbReference type="Gene3D" id="3.40.50.1820">
    <property type="entry name" value="alpha/beta hydrolase"/>
    <property type="match status" value="1"/>
</dbReference>
<name>A0AAN5AJP0_9BACT</name>
<dbReference type="AlphaFoldDB" id="A0AAN5AJP0"/>
<dbReference type="Proteomes" id="UP001310022">
    <property type="component" value="Unassembled WGS sequence"/>
</dbReference>
<evidence type="ECO:0000313" key="3">
    <source>
        <dbReference type="Proteomes" id="UP001310022"/>
    </source>
</evidence>
<dbReference type="RefSeq" id="WP_338236687.1">
    <property type="nucleotide sequence ID" value="NZ_BQKE01000001.1"/>
</dbReference>
<comment type="caution">
    <text evidence="2">The sequence shown here is derived from an EMBL/GenBank/DDBJ whole genome shotgun (WGS) entry which is preliminary data.</text>
</comment>
<dbReference type="EMBL" id="BQKE01000001">
    <property type="protein sequence ID" value="GJM61062.1"/>
    <property type="molecule type" value="Genomic_DNA"/>
</dbReference>
<dbReference type="Pfam" id="PF26363">
    <property type="entry name" value="Phospholipase-like"/>
    <property type="match status" value="1"/>
</dbReference>
<sequence>MRSLRPDHNIGNNPRNGLLHNDPLHQYQYQSPDFRTLADELLMDPYQSYDHRQYDAHETVRGVEGLKDGSIRRNEEGVEITGKNGEGESIRPIHYNSEEEYQKGQELTQALKTDADRHAFFEFVAHNLAYQEETTELPERLNDLIESFGYYFVEIKRGKKGFQYAYLGNDEGNDIIAFRGTEVSEFDTILADLDPIAVGMPQFIANQELIEKLIARSDGKVDVTGHSLGGALAQLVTANYASRIGQAFIFQAPGIDTASVEKFKQTPEEDRPEVFHHIVVGDLVDKAGDESIPGVFYTHDFGTPWMTTQQIMETRLWDLYGTLKTIIAGVKEGHLKHVFSSDQFQELRRTTELDETYYSSQEHFAKGEGLGLEKINEAAVISGHEYYPFQSERAVAEGVRDKIGNVVKFIQEAKQELIEIFKKIKATIFGKIASENRTMTADEKYVVQSIETFDWSKIEMNA</sequence>
<gene>
    <name evidence="2" type="ORF">PEDI_16140</name>
</gene>
<evidence type="ECO:0008006" key="4">
    <source>
        <dbReference type="Google" id="ProtNLM"/>
    </source>
</evidence>
<dbReference type="InterPro" id="IPR029058">
    <property type="entry name" value="AB_hydrolase_fold"/>
</dbReference>
<evidence type="ECO:0000313" key="2">
    <source>
        <dbReference type="EMBL" id="GJM61062.1"/>
    </source>
</evidence>
<proteinExistence type="predicted"/>
<evidence type="ECO:0000256" key="1">
    <source>
        <dbReference type="SAM" id="MobiDB-lite"/>
    </source>
</evidence>
<dbReference type="GO" id="GO:0006629">
    <property type="term" value="P:lipid metabolic process"/>
    <property type="evidence" value="ECO:0007669"/>
    <property type="project" value="InterPro"/>
</dbReference>
<feature type="region of interest" description="Disordered" evidence="1">
    <location>
        <begin position="1"/>
        <end position="21"/>
    </location>
</feature>
<protein>
    <recommendedName>
        <fullName evidence="4">Fungal lipase-like domain-containing protein</fullName>
    </recommendedName>
</protein>
<keyword evidence="3" id="KW-1185">Reference proteome</keyword>
<accession>A0AAN5AJP0</accession>
<organism evidence="2 3">
    <name type="scientific">Persicobacter diffluens</name>
    <dbReference type="NCBI Taxonomy" id="981"/>
    <lineage>
        <taxon>Bacteria</taxon>
        <taxon>Pseudomonadati</taxon>
        <taxon>Bacteroidota</taxon>
        <taxon>Cytophagia</taxon>
        <taxon>Cytophagales</taxon>
        <taxon>Persicobacteraceae</taxon>
        <taxon>Persicobacter</taxon>
    </lineage>
</organism>
<dbReference type="SUPFAM" id="SSF53474">
    <property type="entry name" value="alpha/beta-Hydrolases"/>
    <property type="match status" value="1"/>
</dbReference>
<reference evidence="2 3" key="1">
    <citation type="submission" date="2021-12" db="EMBL/GenBank/DDBJ databases">
        <title>Genome sequencing of bacteria with rrn-lacking chromosome and rrn-plasmid.</title>
        <authorList>
            <person name="Anda M."/>
            <person name="Iwasaki W."/>
        </authorList>
    </citation>
    <scope>NUCLEOTIDE SEQUENCE [LARGE SCALE GENOMIC DNA]</scope>
    <source>
        <strain evidence="2 3">NBRC 15940</strain>
    </source>
</reference>